<dbReference type="GO" id="GO:0005737">
    <property type="term" value="C:cytoplasm"/>
    <property type="evidence" value="ECO:0007669"/>
    <property type="project" value="UniProtKB-SubCell"/>
</dbReference>
<keyword evidence="5 7" id="KW-0057">Aromatic amino acid biosynthesis</keyword>
<dbReference type="GO" id="GO:0003866">
    <property type="term" value="F:3-phosphoshikimate 1-carboxyvinyltransferase activity"/>
    <property type="evidence" value="ECO:0007669"/>
    <property type="project" value="UniProtKB-UniRule"/>
</dbReference>
<feature type="binding site" evidence="7">
    <location>
        <position position="308"/>
    </location>
    <ligand>
        <name>3-phosphoshikimate</name>
        <dbReference type="ChEBI" id="CHEBI:145989"/>
    </ligand>
</feature>
<evidence type="ECO:0000256" key="5">
    <source>
        <dbReference type="ARBA" id="ARBA00023141"/>
    </source>
</evidence>
<sequence length="429" mass="45918">MNVIITPHTLQGTVEAPSSKSIGHRDLICAALAEGESLVDNISLSQDIEATCDILRALGADITPVMSSHPGRAAYRVRGGLKKQDGPIAVSANESGSTLRFLIPVAILSGNEVTFSGQGRLAKRPLTPYYELFDEKGVAYETTEGALPLTVSGTLQPGTYSLAGDVSSQFFTGLLMTLPLLDGDSVLRSTTPLESASYVDMTLDCLRQHGIVIEKEQDGSYRIPGNQHYRSGTYVVEGDYSQAAFWLSAGNLGRAICCTGLRSQSSQGDEVIVSLIRDMGGQVEGKTELTACPSDLVGRVIDVEDCPDLVPVLTVLASCAKGITRIIHAGRVRLKECDRLHAMATELNKIGGDVEEEDEGLIIHGVGGFTGGTVSGWNDHRIAMALAVASQRCSQPLRIEGAECVRKSYPEFWQDFQALGGMIQKEGEE</sequence>
<dbReference type="PROSITE" id="PS00885">
    <property type="entry name" value="EPSP_SYNTHASE_2"/>
    <property type="match status" value="1"/>
</dbReference>
<feature type="binding site" evidence="7">
    <location>
        <position position="20"/>
    </location>
    <ligand>
        <name>phosphoenolpyruvate</name>
        <dbReference type="ChEBI" id="CHEBI:58702"/>
    </ligand>
</feature>
<proteinExistence type="inferred from homology"/>
<comment type="subcellular location">
    <subcellularLocation>
        <location evidence="7">Cytoplasm</location>
    </subcellularLocation>
</comment>
<dbReference type="InterPro" id="IPR036968">
    <property type="entry name" value="Enolpyruvate_Tfrase_sf"/>
</dbReference>
<feature type="binding site" evidence="7">
    <location>
        <position position="124"/>
    </location>
    <ligand>
        <name>phosphoenolpyruvate</name>
        <dbReference type="ChEBI" id="CHEBI:58702"/>
    </ligand>
</feature>
<dbReference type="InterPro" id="IPR001986">
    <property type="entry name" value="Enolpyruvate_Tfrase_dom"/>
</dbReference>
<feature type="binding site" evidence="7">
    <location>
        <position position="168"/>
    </location>
    <ligand>
        <name>3-phosphoshikimate</name>
        <dbReference type="ChEBI" id="CHEBI:145989"/>
    </ligand>
</feature>
<dbReference type="PIRSF" id="PIRSF000505">
    <property type="entry name" value="EPSPS"/>
    <property type="match status" value="1"/>
</dbReference>
<dbReference type="HAMAP" id="MF_00210">
    <property type="entry name" value="EPSP_synth"/>
    <property type="match status" value="1"/>
</dbReference>
<gene>
    <name evidence="7 9" type="primary">aroA</name>
    <name evidence="9" type="ORF">C6Y28_03660</name>
</gene>
<evidence type="ECO:0000256" key="4">
    <source>
        <dbReference type="ARBA" id="ARBA00022679"/>
    </source>
</evidence>
<dbReference type="UniPathway" id="UPA00053">
    <property type="reaction ID" value="UER00089"/>
</dbReference>
<name>A0A2S0M5R0_MEGEL</name>
<feature type="binding site" evidence="7">
    <location>
        <position position="20"/>
    </location>
    <ligand>
        <name>3-phosphoshikimate</name>
        <dbReference type="ChEBI" id="CHEBI:145989"/>
    </ligand>
</feature>
<evidence type="ECO:0000313" key="10">
    <source>
        <dbReference type="Proteomes" id="UP000238358"/>
    </source>
</evidence>
<feature type="domain" description="Enolpyruvate transferase" evidence="8">
    <location>
        <begin position="7"/>
        <end position="415"/>
    </location>
</feature>
<evidence type="ECO:0000256" key="6">
    <source>
        <dbReference type="ARBA" id="ARBA00044633"/>
    </source>
</evidence>
<dbReference type="Gene3D" id="3.65.10.10">
    <property type="entry name" value="Enolpyruvate transferase domain"/>
    <property type="match status" value="2"/>
</dbReference>
<dbReference type="NCBIfam" id="TIGR01356">
    <property type="entry name" value="aroA"/>
    <property type="match status" value="1"/>
</dbReference>
<comment type="subunit">
    <text evidence="7">Monomer.</text>
</comment>
<feature type="binding site" evidence="7">
    <location>
        <position position="339"/>
    </location>
    <ligand>
        <name>phosphoenolpyruvate</name>
        <dbReference type="ChEBI" id="CHEBI:58702"/>
    </ligand>
</feature>
<feature type="binding site" evidence="7">
    <location>
        <position position="381"/>
    </location>
    <ligand>
        <name>phosphoenolpyruvate</name>
        <dbReference type="ChEBI" id="CHEBI:58702"/>
    </ligand>
</feature>
<dbReference type="EC" id="2.5.1.19" evidence="7"/>
<dbReference type="InterPro" id="IPR013792">
    <property type="entry name" value="RNA3'P_cycl/enolpyr_Trfase_a/b"/>
</dbReference>
<dbReference type="GO" id="GO:0009073">
    <property type="term" value="P:aromatic amino acid family biosynthetic process"/>
    <property type="evidence" value="ECO:0007669"/>
    <property type="project" value="UniProtKB-KW"/>
</dbReference>
<comment type="function">
    <text evidence="7">Catalyzes the transfer of the enolpyruvyl moiety of phosphoenolpyruvate (PEP) to the 5-hydroxyl of shikimate-3-phosphate (S3P) to produce enolpyruvyl shikimate-3-phosphate and inorganic phosphate.</text>
</comment>
<accession>A0A2S0M5R0</accession>
<keyword evidence="4 7" id="KW-0808">Transferase</keyword>
<evidence type="ECO:0000256" key="2">
    <source>
        <dbReference type="ARBA" id="ARBA00009948"/>
    </source>
</evidence>
<comment type="similarity">
    <text evidence="2 7">Belongs to the EPSP synthase family.</text>
</comment>
<organism evidence="9 10">
    <name type="scientific">Megasphaera elsdenii</name>
    <dbReference type="NCBI Taxonomy" id="907"/>
    <lineage>
        <taxon>Bacteria</taxon>
        <taxon>Bacillati</taxon>
        <taxon>Bacillota</taxon>
        <taxon>Negativicutes</taxon>
        <taxon>Veillonellales</taxon>
        <taxon>Veillonellaceae</taxon>
        <taxon>Megasphaera</taxon>
    </lineage>
</organism>
<dbReference type="PANTHER" id="PTHR21090:SF5">
    <property type="entry name" value="PENTAFUNCTIONAL AROM POLYPEPTIDE"/>
    <property type="match status" value="1"/>
</dbReference>
<dbReference type="EMBL" id="CP027569">
    <property type="protein sequence ID" value="AVO26779.1"/>
    <property type="molecule type" value="Genomic_DNA"/>
</dbReference>
<dbReference type="InterPro" id="IPR006264">
    <property type="entry name" value="EPSP_synthase"/>
</dbReference>
<dbReference type="SUPFAM" id="SSF55205">
    <property type="entry name" value="EPT/RTPC-like"/>
    <property type="match status" value="1"/>
</dbReference>
<feature type="binding site" evidence="7">
    <location>
        <position position="169"/>
    </location>
    <ligand>
        <name>3-phosphoshikimate</name>
        <dbReference type="ChEBI" id="CHEBI:145989"/>
    </ligand>
</feature>
<feature type="binding site" evidence="7">
    <location>
        <position position="407"/>
    </location>
    <ligand>
        <name>phosphoenolpyruvate</name>
        <dbReference type="ChEBI" id="CHEBI:58702"/>
    </ligand>
</feature>
<evidence type="ECO:0000256" key="1">
    <source>
        <dbReference type="ARBA" id="ARBA00004811"/>
    </source>
</evidence>
<comment type="caution">
    <text evidence="7">Lacks conserved residue(s) required for the propagation of feature annotation.</text>
</comment>
<dbReference type="GO" id="GO:0009423">
    <property type="term" value="P:chorismate biosynthetic process"/>
    <property type="evidence" value="ECO:0007669"/>
    <property type="project" value="UniProtKB-UniRule"/>
</dbReference>
<dbReference type="InterPro" id="IPR023193">
    <property type="entry name" value="EPSP_synthase_CS"/>
</dbReference>
<dbReference type="PANTHER" id="PTHR21090">
    <property type="entry name" value="AROM/DEHYDROQUINATE SYNTHASE"/>
    <property type="match status" value="1"/>
</dbReference>
<comment type="catalytic activity">
    <reaction evidence="6">
        <text>3-phosphoshikimate + phosphoenolpyruvate = 5-O-(1-carboxyvinyl)-3-phosphoshikimate + phosphate</text>
        <dbReference type="Rhea" id="RHEA:21256"/>
        <dbReference type="ChEBI" id="CHEBI:43474"/>
        <dbReference type="ChEBI" id="CHEBI:57701"/>
        <dbReference type="ChEBI" id="CHEBI:58702"/>
        <dbReference type="ChEBI" id="CHEBI:145989"/>
        <dbReference type="EC" id="2.5.1.19"/>
    </reaction>
    <physiologicalReaction direction="left-to-right" evidence="6">
        <dbReference type="Rhea" id="RHEA:21257"/>
    </physiologicalReaction>
</comment>
<evidence type="ECO:0000259" key="8">
    <source>
        <dbReference type="Pfam" id="PF00275"/>
    </source>
</evidence>
<dbReference type="CDD" id="cd01556">
    <property type="entry name" value="EPSP_synthase"/>
    <property type="match status" value="1"/>
</dbReference>
<feature type="binding site" evidence="7">
    <location>
        <position position="335"/>
    </location>
    <ligand>
        <name>3-phosphoshikimate</name>
        <dbReference type="ChEBI" id="CHEBI:145989"/>
    </ligand>
</feature>
<reference evidence="9 10" key="1">
    <citation type="journal article" date="2018" name="Genome Announc.">
        <title>Complete genomes of two Megasphaera elsdenii strains, NCIMB 702410 and ATCC 25940.</title>
        <authorList>
            <person name="Hatmaker E.A."/>
            <person name="O'Dell K."/>
            <person name="Riley L.A."/>
            <person name="Klingeman D.M."/>
            <person name="Guss A.M."/>
        </authorList>
    </citation>
    <scope>NUCLEOTIDE SEQUENCE [LARGE SCALE GENOMIC DNA]</scope>
    <source>
        <strain evidence="9 10">NCIMB702410</strain>
    </source>
</reference>
<keyword evidence="7" id="KW-0963">Cytoplasm</keyword>
<comment type="pathway">
    <text evidence="1 7">Metabolic intermediate biosynthesis; chorismate biosynthesis; chorismate from D-erythrose 4-phosphate and phosphoenolpyruvate: step 6/7.</text>
</comment>
<dbReference type="OrthoDB" id="9809920at2"/>
<feature type="active site" description="Proton acceptor" evidence="7">
    <location>
        <position position="308"/>
    </location>
</feature>
<feature type="binding site" evidence="7">
    <location>
        <position position="169"/>
    </location>
    <ligand>
        <name>phosphoenolpyruvate</name>
        <dbReference type="ChEBI" id="CHEBI:58702"/>
    </ligand>
</feature>
<dbReference type="Proteomes" id="UP000238358">
    <property type="component" value="Chromosome"/>
</dbReference>
<dbReference type="Pfam" id="PF00275">
    <property type="entry name" value="EPSP_synthase"/>
    <property type="match status" value="1"/>
</dbReference>
<evidence type="ECO:0000256" key="7">
    <source>
        <dbReference type="HAMAP-Rule" id="MF_00210"/>
    </source>
</evidence>
<keyword evidence="3 7" id="KW-0028">Amino-acid biosynthesis</keyword>
<dbReference type="AlphaFoldDB" id="A0A2S0M5R0"/>
<feature type="binding site" evidence="7">
    <location>
        <position position="25"/>
    </location>
    <ligand>
        <name>3-phosphoshikimate</name>
        <dbReference type="ChEBI" id="CHEBI:145989"/>
    </ligand>
</feature>
<feature type="binding site" evidence="7">
    <location>
        <position position="96"/>
    </location>
    <ligand>
        <name>phosphoenolpyruvate</name>
        <dbReference type="ChEBI" id="CHEBI:58702"/>
    </ligand>
</feature>
<protein>
    <recommendedName>
        <fullName evidence="7">3-phosphoshikimate 1-carboxyvinyltransferase</fullName>
        <ecNumber evidence="7">2.5.1.19</ecNumber>
    </recommendedName>
    <alternativeName>
        <fullName evidence="7">5-enolpyruvylshikimate-3-phosphate synthase</fullName>
        <shortName evidence="7">EPSP synthase</shortName>
        <shortName evidence="7">EPSPS</shortName>
    </alternativeName>
</protein>
<dbReference type="GO" id="GO:0008652">
    <property type="term" value="P:amino acid biosynthetic process"/>
    <property type="evidence" value="ECO:0007669"/>
    <property type="project" value="UniProtKB-KW"/>
</dbReference>
<evidence type="ECO:0000256" key="3">
    <source>
        <dbReference type="ARBA" id="ARBA00022605"/>
    </source>
</evidence>
<evidence type="ECO:0000313" key="9">
    <source>
        <dbReference type="EMBL" id="AVO26779.1"/>
    </source>
</evidence>
<feature type="binding site" evidence="7">
    <location>
        <position position="167"/>
    </location>
    <ligand>
        <name>3-phosphoshikimate</name>
        <dbReference type="ChEBI" id="CHEBI:145989"/>
    </ligand>
</feature>
<feature type="binding site" evidence="7">
    <location>
        <position position="195"/>
    </location>
    <ligand>
        <name>3-phosphoshikimate</name>
        <dbReference type="ChEBI" id="CHEBI:145989"/>
    </ligand>
</feature>
<feature type="binding site" evidence="7">
    <location>
        <position position="21"/>
    </location>
    <ligand>
        <name>3-phosphoshikimate</name>
        <dbReference type="ChEBI" id="CHEBI:145989"/>
    </ligand>
</feature>
<dbReference type="RefSeq" id="WP_027894967.1">
    <property type="nucleotide sequence ID" value="NZ_CP027569.1"/>
</dbReference>